<evidence type="ECO:0008006" key="3">
    <source>
        <dbReference type="Google" id="ProtNLM"/>
    </source>
</evidence>
<reference evidence="1" key="1">
    <citation type="submission" date="2022-08" db="EMBL/GenBank/DDBJ databases">
        <title>The genomic sequence of strain Paenibacillus sp. SCIV0701.</title>
        <authorList>
            <person name="Zhao H."/>
        </authorList>
    </citation>
    <scope>NUCLEOTIDE SEQUENCE</scope>
    <source>
        <strain evidence="1">SCIV0701</strain>
    </source>
</reference>
<dbReference type="PANTHER" id="PTHR46390:SF1">
    <property type="entry name" value="MANNOSE-1-PHOSPHATE GUANYLYLTRANSFERASE"/>
    <property type="match status" value="1"/>
</dbReference>
<dbReference type="Gene3D" id="3.90.550.10">
    <property type="entry name" value="Spore Coat Polysaccharide Biosynthesis Protein SpsA, Chain A"/>
    <property type="match status" value="1"/>
</dbReference>
<evidence type="ECO:0000313" key="2">
    <source>
        <dbReference type="Proteomes" id="UP001141950"/>
    </source>
</evidence>
<evidence type="ECO:0000313" key="1">
    <source>
        <dbReference type="EMBL" id="MCR2806133.1"/>
    </source>
</evidence>
<dbReference type="EMBL" id="JANIPJ010000015">
    <property type="protein sequence ID" value="MCR2806133.1"/>
    <property type="molecule type" value="Genomic_DNA"/>
</dbReference>
<dbReference type="Proteomes" id="UP001141950">
    <property type="component" value="Unassembled WGS sequence"/>
</dbReference>
<dbReference type="AlphaFoldDB" id="A0A9X2MUL0"/>
<keyword evidence="2" id="KW-1185">Reference proteome</keyword>
<dbReference type="PANTHER" id="PTHR46390">
    <property type="entry name" value="MANNOSE-1-PHOSPHATE GUANYLYLTRANSFERASE"/>
    <property type="match status" value="1"/>
</dbReference>
<dbReference type="RefSeq" id="WP_257449286.1">
    <property type="nucleotide sequence ID" value="NZ_JANIPJ010000015.1"/>
</dbReference>
<comment type="caution">
    <text evidence="1">The sequence shown here is derived from an EMBL/GenBank/DDBJ whole genome shotgun (WGS) entry which is preliminary data.</text>
</comment>
<sequence length="281" mass="31051">MKILILSNGRGGRERLSSDLPEPYLPVLNGPDGKPESMLGRLWRQLMTADLLEETSVVTCSEHVGELRKQLGANALIHIEPSARGSYPATMLAAAHLYTVAGVTPNETIIVLPIDFCVEGDFYHCVRSLPKLLRESESSIMMIGAKAVQPSARYDYIVPEQTDDSVEECGYDWKVRGYHANVSESEAAKWIASGALWNSGVYAFRLDFLLNRISESGLPVHYDELCKQYSQLQTQSLEEALIMDASIVKSCIRYDGPWDSLGSGQSSSLNRNMALTSNRSS</sequence>
<dbReference type="GO" id="GO:0009298">
    <property type="term" value="P:GDP-mannose biosynthetic process"/>
    <property type="evidence" value="ECO:0007669"/>
    <property type="project" value="TreeGrafter"/>
</dbReference>
<dbReference type="GO" id="GO:0004475">
    <property type="term" value="F:mannose-1-phosphate guanylyltransferase (GTP) activity"/>
    <property type="evidence" value="ECO:0007669"/>
    <property type="project" value="TreeGrafter"/>
</dbReference>
<dbReference type="InterPro" id="IPR029044">
    <property type="entry name" value="Nucleotide-diphossugar_trans"/>
</dbReference>
<dbReference type="InterPro" id="IPR051161">
    <property type="entry name" value="Mannose-6P_isomerase_type2"/>
</dbReference>
<gene>
    <name evidence="1" type="ORF">NQZ67_19805</name>
</gene>
<accession>A0A9X2MUL0</accession>
<organism evidence="1 2">
    <name type="scientific">Paenibacillus soyae</name>
    <dbReference type="NCBI Taxonomy" id="2969249"/>
    <lineage>
        <taxon>Bacteria</taxon>
        <taxon>Bacillati</taxon>
        <taxon>Bacillota</taxon>
        <taxon>Bacilli</taxon>
        <taxon>Bacillales</taxon>
        <taxon>Paenibacillaceae</taxon>
        <taxon>Paenibacillus</taxon>
    </lineage>
</organism>
<protein>
    <recommendedName>
        <fullName evidence="3">Nucleotidyl transferase domain-containing protein</fullName>
    </recommendedName>
</protein>
<dbReference type="SUPFAM" id="SSF53448">
    <property type="entry name" value="Nucleotide-diphospho-sugar transferases"/>
    <property type="match status" value="1"/>
</dbReference>
<proteinExistence type="predicted"/>
<name>A0A9X2MUL0_9BACL</name>